<comment type="similarity">
    <text evidence="3">Belongs to the HARBI1 family.</text>
</comment>
<dbReference type="GO" id="GO:0008270">
    <property type="term" value="F:zinc ion binding"/>
    <property type="evidence" value="ECO:0007669"/>
    <property type="project" value="InterPro"/>
</dbReference>
<feature type="domain" description="ZAD" evidence="8">
    <location>
        <begin position="9"/>
        <end position="75"/>
    </location>
</feature>
<dbReference type="InterPro" id="IPR045249">
    <property type="entry name" value="HARBI1-like"/>
</dbReference>
<dbReference type="GO" id="GO:0005634">
    <property type="term" value="C:nucleus"/>
    <property type="evidence" value="ECO:0007669"/>
    <property type="project" value="UniProtKB-SubCell"/>
</dbReference>
<dbReference type="Pfam" id="PF13359">
    <property type="entry name" value="DDE_Tnp_4"/>
    <property type="match status" value="1"/>
</dbReference>
<dbReference type="InterPro" id="IPR012934">
    <property type="entry name" value="Znf_AD"/>
</dbReference>
<evidence type="ECO:0000256" key="3">
    <source>
        <dbReference type="ARBA" id="ARBA00006958"/>
    </source>
</evidence>
<dbReference type="GO" id="GO:0004518">
    <property type="term" value="F:nuclease activity"/>
    <property type="evidence" value="ECO:0007669"/>
    <property type="project" value="UniProtKB-KW"/>
</dbReference>
<reference evidence="9" key="1">
    <citation type="journal article" date="2023" name="Insect Mol. Biol.">
        <title>Genome sequencing provides insights into the evolution of gene families encoding plant cell wall-degrading enzymes in longhorned beetles.</title>
        <authorList>
            <person name="Shin N.R."/>
            <person name="Okamura Y."/>
            <person name="Kirsch R."/>
            <person name="Pauchet Y."/>
        </authorList>
    </citation>
    <scope>NUCLEOTIDE SEQUENCE</scope>
    <source>
        <strain evidence="9">AMC_N1</strain>
    </source>
</reference>
<gene>
    <name evidence="9" type="ORF">NQ318_021634</name>
</gene>
<protein>
    <recommendedName>
        <fullName evidence="8">ZAD domain-containing protein</fullName>
    </recommendedName>
</protein>
<evidence type="ECO:0000259" key="8">
    <source>
        <dbReference type="SMART" id="SM00868"/>
    </source>
</evidence>
<comment type="caution">
    <text evidence="9">The sequence shown here is derived from an EMBL/GenBank/DDBJ whole genome shotgun (WGS) entry which is preliminary data.</text>
</comment>
<comment type="subcellular location">
    <subcellularLocation>
        <location evidence="2">Nucleus</location>
    </subcellularLocation>
</comment>
<dbReference type="EMBL" id="JAPWTK010001079">
    <property type="protein sequence ID" value="KAJ8934209.1"/>
    <property type="molecule type" value="Genomic_DNA"/>
</dbReference>
<organism evidence="9 10">
    <name type="scientific">Aromia moschata</name>
    <dbReference type="NCBI Taxonomy" id="1265417"/>
    <lineage>
        <taxon>Eukaryota</taxon>
        <taxon>Metazoa</taxon>
        <taxon>Ecdysozoa</taxon>
        <taxon>Arthropoda</taxon>
        <taxon>Hexapoda</taxon>
        <taxon>Insecta</taxon>
        <taxon>Pterygota</taxon>
        <taxon>Neoptera</taxon>
        <taxon>Endopterygota</taxon>
        <taxon>Coleoptera</taxon>
        <taxon>Polyphaga</taxon>
        <taxon>Cucujiformia</taxon>
        <taxon>Chrysomeloidea</taxon>
        <taxon>Cerambycidae</taxon>
        <taxon>Cerambycinae</taxon>
        <taxon>Callichromatini</taxon>
        <taxon>Aromia</taxon>
    </lineage>
</organism>
<evidence type="ECO:0000313" key="9">
    <source>
        <dbReference type="EMBL" id="KAJ8934209.1"/>
    </source>
</evidence>
<dbReference type="AlphaFoldDB" id="A0AAV8X6M3"/>
<accession>A0AAV8X6M3</accession>
<evidence type="ECO:0000256" key="2">
    <source>
        <dbReference type="ARBA" id="ARBA00004123"/>
    </source>
</evidence>
<comment type="cofactor">
    <cofactor evidence="1">
        <name>a divalent metal cation</name>
        <dbReference type="ChEBI" id="CHEBI:60240"/>
    </cofactor>
</comment>
<dbReference type="InterPro" id="IPR027806">
    <property type="entry name" value="HARBI1_dom"/>
</dbReference>
<dbReference type="PANTHER" id="PTHR22930:SF269">
    <property type="entry name" value="NUCLEASE HARBI1-LIKE PROTEIN"/>
    <property type="match status" value="1"/>
</dbReference>
<keyword evidence="7" id="KW-0539">Nucleus</keyword>
<keyword evidence="10" id="KW-1185">Reference proteome</keyword>
<keyword evidence="4" id="KW-0540">Nuclease</keyword>
<sequence length="629" mass="72404">MDYLETTNICRLCLETTTSSKKLEDSEKTMLHEILPEVSIGLHADFCICLVCLNYLQESYDFRQFSITDELNAETLVNIKDDTKVDRDEIPTTIRDYSKNVDVKKEETSHECCLCRCNIEEKTFDGFSSHEVRELFTRCFPELHLPPKLIVCESCLPRLQTLSSFINTCLEVNEEIQNYCAVNSISDNDVNLKDVATWKMETEIKEEMICSEDESSRSLKMEPGDVNDDESMGRLEDDACTAVKTNQLDLEDGSSLDFYEQALLLALLYRRRKKRKRQRRFWVDPWGAERLKKGMFYSLYRVLRNDGLKFREHFGMSRESFDELLSVIKADISGKDTVMRRCVPAEEKLALALRKKVILDKNAVQVSGHGMFYDKLHEEFRLGISTISSLIHQVCRAIATIMTFRCIPIPDGECWLQISEQFERILNFPNCLGAIGRSHIAWVKFRSAGSLVLTATCDVNYRLTYVEVDCSDADGLKDSMLHKKILDGSLNIPKPRELGESGIVAPFVFLGNSSFTISTYVMRPYSGRSLSQKRKVFNYRLERARKPIDCTFALLSNKWRIFHRPLDVSQEFAEDIVKSCCVLHNFVLEREGYDFEHTLVIEGLKNIDRYTTQGAEQRTASGMTLRIIF</sequence>
<evidence type="ECO:0000256" key="4">
    <source>
        <dbReference type="ARBA" id="ARBA00022722"/>
    </source>
</evidence>
<dbReference type="GO" id="GO:0016787">
    <property type="term" value="F:hydrolase activity"/>
    <property type="evidence" value="ECO:0007669"/>
    <property type="project" value="UniProtKB-KW"/>
</dbReference>
<keyword evidence="6" id="KW-0378">Hydrolase</keyword>
<evidence type="ECO:0000256" key="5">
    <source>
        <dbReference type="ARBA" id="ARBA00022723"/>
    </source>
</evidence>
<feature type="domain" description="ZAD" evidence="8">
    <location>
        <begin position="111"/>
        <end position="179"/>
    </location>
</feature>
<dbReference type="Proteomes" id="UP001162162">
    <property type="component" value="Unassembled WGS sequence"/>
</dbReference>
<dbReference type="SMART" id="SM00868">
    <property type="entry name" value="zf-AD"/>
    <property type="match status" value="2"/>
</dbReference>
<evidence type="ECO:0000256" key="7">
    <source>
        <dbReference type="ARBA" id="ARBA00023242"/>
    </source>
</evidence>
<evidence type="ECO:0000256" key="1">
    <source>
        <dbReference type="ARBA" id="ARBA00001968"/>
    </source>
</evidence>
<evidence type="ECO:0000313" key="10">
    <source>
        <dbReference type="Proteomes" id="UP001162162"/>
    </source>
</evidence>
<name>A0AAV8X6M3_9CUCU</name>
<dbReference type="PANTHER" id="PTHR22930">
    <property type="match status" value="1"/>
</dbReference>
<evidence type="ECO:0000256" key="6">
    <source>
        <dbReference type="ARBA" id="ARBA00022801"/>
    </source>
</evidence>
<proteinExistence type="inferred from homology"/>
<keyword evidence="5" id="KW-0479">Metal-binding</keyword>